<dbReference type="GeneID" id="19890088"/>
<dbReference type="HOGENOM" id="CLU_102601_1_0_1"/>
<dbReference type="Gene3D" id="2.40.50.140">
    <property type="entry name" value="Nucleic acid-binding proteins"/>
    <property type="match status" value="1"/>
</dbReference>
<accession>J5JLQ4</accession>
<evidence type="ECO:0000313" key="1">
    <source>
        <dbReference type="EMBL" id="EJP64071.1"/>
    </source>
</evidence>
<dbReference type="GO" id="GO:1990879">
    <property type="term" value="C:CST complex"/>
    <property type="evidence" value="ECO:0007669"/>
    <property type="project" value="InterPro"/>
</dbReference>
<evidence type="ECO:0000313" key="2">
    <source>
        <dbReference type="Proteomes" id="UP000002762"/>
    </source>
</evidence>
<evidence type="ECO:0008006" key="3">
    <source>
        <dbReference type="Google" id="ProtNLM"/>
    </source>
</evidence>
<organism evidence="1 2">
    <name type="scientific">Beauveria bassiana (strain ARSEF 2860)</name>
    <name type="common">White muscardine disease fungus</name>
    <name type="synonym">Tritirachium shiotae</name>
    <dbReference type="NCBI Taxonomy" id="655819"/>
    <lineage>
        <taxon>Eukaryota</taxon>
        <taxon>Fungi</taxon>
        <taxon>Dikarya</taxon>
        <taxon>Ascomycota</taxon>
        <taxon>Pezizomycotina</taxon>
        <taxon>Sordariomycetes</taxon>
        <taxon>Hypocreomycetidae</taxon>
        <taxon>Hypocreales</taxon>
        <taxon>Cordycipitaceae</taxon>
        <taxon>Beauveria</taxon>
    </lineage>
</organism>
<dbReference type="OrthoDB" id="5275361at2759"/>
<dbReference type="EMBL" id="JH725171">
    <property type="protein sequence ID" value="EJP64071.1"/>
    <property type="molecule type" value="Genomic_DNA"/>
</dbReference>
<dbReference type="InParanoid" id="J5JLQ4"/>
<dbReference type="Proteomes" id="UP000002762">
    <property type="component" value="Unassembled WGS sequence"/>
</dbReference>
<dbReference type="InterPro" id="IPR012340">
    <property type="entry name" value="NA-bd_OB-fold"/>
</dbReference>
<keyword evidence="2" id="KW-1185">Reference proteome</keyword>
<sequence length="132" mass="14219">MSRGPLPSELCLLSWLPRRKIDDKVRFLGCWGGSSVTAYSTKTACITLGHLYPRGTNVSVTVNVELLLETLASEATRTGEWVNVIGYVKGVDVVGNGAAAVQALMVWPAGPMDIQHYEAALEEMQATAHTDS</sequence>
<dbReference type="GO" id="GO:0016233">
    <property type="term" value="P:telomere capping"/>
    <property type="evidence" value="ECO:0007669"/>
    <property type="project" value="InterPro"/>
</dbReference>
<gene>
    <name evidence="1" type="ORF">BBA_07076</name>
</gene>
<reference evidence="1 2" key="1">
    <citation type="journal article" date="2012" name="Sci. Rep.">
        <title>Genomic perspectives on the evolution of fungal entomopathogenicity in Beauveria bassiana.</title>
        <authorList>
            <person name="Xiao G."/>
            <person name="Ying S.H."/>
            <person name="Zheng P."/>
            <person name="Wang Z.L."/>
            <person name="Zhang S."/>
            <person name="Xie X.Q."/>
            <person name="Shang Y."/>
            <person name="St Leger R.J."/>
            <person name="Zhao G.P."/>
            <person name="Wang C."/>
            <person name="Feng M.G."/>
        </authorList>
    </citation>
    <scope>NUCLEOTIDE SEQUENCE [LARGE SCALE GENOMIC DNA]</scope>
    <source>
        <strain evidence="1 2">ARSEF 2860</strain>
    </source>
</reference>
<dbReference type="InterPro" id="IPR024222">
    <property type="entry name" value="Ten1_fungal"/>
</dbReference>
<proteinExistence type="predicted"/>
<dbReference type="RefSeq" id="XP_008600395.1">
    <property type="nucleotide sequence ID" value="XM_008602173.1"/>
</dbReference>
<dbReference type="AlphaFoldDB" id="J5JLQ4"/>
<name>J5JLQ4_BEAB2</name>
<dbReference type="GO" id="GO:0043047">
    <property type="term" value="F:single-stranded telomeric DNA binding"/>
    <property type="evidence" value="ECO:0007669"/>
    <property type="project" value="InterPro"/>
</dbReference>
<protein>
    <recommendedName>
        <fullName evidence="3">Telomere length regulation/capping, TEN1</fullName>
    </recommendedName>
</protein>
<dbReference type="Pfam" id="PF12658">
    <property type="entry name" value="Ten1"/>
    <property type="match status" value="1"/>
</dbReference>